<sequence length="421" mass="44106">MDVNGPGRPPRRPRPLGSRPPRVALRRPRPAAPPEPPEHVPAGLRTAAGYAWRLGLLGVAVYLAVDVLGELQVPVIAVFLALVITSVLRPLVDLLDRVMPRSLAVLLAFVCAVALVGGVLALVGTNVADEWNGIGNELRGGLGRIDQWLTHAPFHLRAGTVTALRAKIGAFLSAHRSALLTTALSGASTAVEMATGLALAVFCSVFFLHSGDRMWAWAQHQLPARARPVWGRAGRAAWHTFAGYTRGVLIVAATNAVLVGVALAVLRVPLVLPLMVLEFVAALVPLIGSPIALAVAALVALAARGPVVALLVLALIVIIGQIEGHLLHPLVLGWSVRIHPVAVALSVIGGAVLAGVLGAVVAVPVVSVAWAVISELRDHGPPEERGGPRSRGDAPVVGDHPRRTQRDRRRPDQGGTREHGG</sequence>
<dbReference type="EMBL" id="JPRF03000097">
    <property type="protein sequence ID" value="OEV32359.1"/>
    <property type="molecule type" value="Genomic_DNA"/>
</dbReference>
<evidence type="ECO:0000313" key="11">
    <source>
        <dbReference type="Proteomes" id="UP000037395"/>
    </source>
</evidence>
<proteinExistence type="inferred from homology"/>
<dbReference type="GO" id="GO:0005886">
    <property type="term" value="C:plasma membrane"/>
    <property type="evidence" value="ECO:0007669"/>
    <property type="project" value="UniProtKB-SubCell"/>
</dbReference>
<protein>
    <submittedName>
        <fullName evidence="10">AI-2E family transporter</fullName>
    </submittedName>
</protein>
<comment type="subcellular location">
    <subcellularLocation>
        <location evidence="1">Cell membrane</location>
        <topology evidence="1">Multi-pass membrane protein</topology>
    </subcellularLocation>
</comment>
<reference evidence="10" key="1">
    <citation type="submission" date="2016-08" db="EMBL/GenBank/DDBJ databases">
        <title>Sequencing, Assembly and Comparative Genomics of S. aureofaciens ATCC 10762.</title>
        <authorList>
            <person name="Gradnigo J.S."/>
            <person name="Johnson N."/>
            <person name="Somerville G.A."/>
        </authorList>
    </citation>
    <scope>NUCLEOTIDE SEQUENCE [LARGE SCALE GENOMIC DNA]</scope>
    <source>
        <strain evidence="10">ATCC 10762</strain>
    </source>
</reference>
<dbReference type="Pfam" id="PF01594">
    <property type="entry name" value="AI-2E_transport"/>
    <property type="match status" value="1"/>
</dbReference>
<keyword evidence="6 9" id="KW-1133">Transmembrane helix</keyword>
<feature type="transmembrane region" description="Helical" evidence="9">
    <location>
        <begin position="187"/>
        <end position="208"/>
    </location>
</feature>
<evidence type="ECO:0000313" key="10">
    <source>
        <dbReference type="EMBL" id="OEV32359.1"/>
    </source>
</evidence>
<evidence type="ECO:0000256" key="4">
    <source>
        <dbReference type="ARBA" id="ARBA00022475"/>
    </source>
</evidence>
<evidence type="ECO:0000256" key="7">
    <source>
        <dbReference type="ARBA" id="ARBA00023136"/>
    </source>
</evidence>
<evidence type="ECO:0000256" key="9">
    <source>
        <dbReference type="SAM" id="Phobius"/>
    </source>
</evidence>
<feature type="region of interest" description="Disordered" evidence="8">
    <location>
        <begin position="378"/>
        <end position="421"/>
    </location>
</feature>
<evidence type="ECO:0000256" key="5">
    <source>
        <dbReference type="ARBA" id="ARBA00022692"/>
    </source>
</evidence>
<comment type="similarity">
    <text evidence="2">Belongs to the autoinducer-2 exporter (AI-2E) (TC 2.A.86) family.</text>
</comment>
<feature type="transmembrane region" description="Helical" evidence="9">
    <location>
        <begin position="71"/>
        <end position="91"/>
    </location>
</feature>
<name>A0A1E7MVA1_KITAU</name>
<keyword evidence="11" id="KW-1185">Reference proteome</keyword>
<feature type="compositionally biased region" description="Basic and acidic residues" evidence="8">
    <location>
        <begin position="399"/>
        <end position="421"/>
    </location>
</feature>
<feature type="compositionally biased region" description="Basic and acidic residues" evidence="8">
    <location>
        <begin position="378"/>
        <end position="392"/>
    </location>
</feature>
<feature type="transmembrane region" description="Helical" evidence="9">
    <location>
        <begin position="47"/>
        <end position="65"/>
    </location>
</feature>
<dbReference type="PANTHER" id="PTHR21716:SF53">
    <property type="entry name" value="PERMEASE PERM-RELATED"/>
    <property type="match status" value="1"/>
</dbReference>
<dbReference type="PANTHER" id="PTHR21716">
    <property type="entry name" value="TRANSMEMBRANE PROTEIN"/>
    <property type="match status" value="1"/>
</dbReference>
<evidence type="ECO:0000256" key="3">
    <source>
        <dbReference type="ARBA" id="ARBA00022448"/>
    </source>
</evidence>
<dbReference type="AlphaFoldDB" id="A0A1E7MVA1"/>
<feature type="transmembrane region" description="Helical" evidence="9">
    <location>
        <begin position="347"/>
        <end position="373"/>
    </location>
</feature>
<keyword evidence="3" id="KW-0813">Transport</keyword>
<feature type="transmembrane region" description="Helical" evidence="9">
    <location>
        <begin position="248"/>
        <end position="267"/>
    </location>
</feature>
<feature type="transmembrane region" description="Helical" evidence="9">
    <location>
        <begin position="279"/>
        <end position="301"/>
    </location>
</feature>
<keyword evidence="7 9" id="KW-0472">Membrane</keyword>
<dbReference type="RefSeq" id="WP_063738036.1">
    <property type="nucleotide sequence ID" value="NZ_LBHA01000231.1"/>
</dbReference>
<dbReference type="GO" id="GO:0055085">
    <property type="term" value="P:transmembrane transport"/>
    <property type="evidence" value="ECO:0007669"/>
    <property type="project" value="TreeGrafter"/>
</dbReference>
<evidence type="ECO:0000256" key="8">
    <source>
        <dbReference type="SAM" id="MobiDB-lite"/>
    </source>
</evidence>
<evidence type="ECO:0000256" key="1">
    <source>
        <dbReference type="ARBA" id="ARBA00004651"/>
    </source>
</evidence>
<keyword evidence="4" id="KW-1003">Cell membrane</keyword>
<dbReference type="InterPro" id="IPR002549">
    <property type="entry name" value="AI-2E-like"/>
</dbReference>
<keyword evidence="5 9" id="KW-0812">Transmembrane</keyword>
<gene>
    <name evidence="10" type="ORF">HS99_0016805</name>
</gene>
<feature type="transmembrane region" description="Helical" evidence="9">
    <location>
        <begin position="308"/>
        <end position="327"/>
    </location>
</feature>
<comment type="caution">
    <text evidence="10">The sequence shown here is derived from an EMBL/GenBank/DDBJ whole genome shotgun (WGS) entry which is preliminary data.</text>
</comment>
<evidence type="ECO:0000256" key="6">
    <source>
        <dbReference type="ARBA" id="ARBA00022989"/>
    </source>
</evidence>
<feature type="region of interest" description="Disordered" evidence="8">
    <location>
        <begin position="1"/>
        <end position="40"/>
    </location>
</feature>
<feature type="transmembrane region" description="Helical" evidence="9">
    <location>
        <begin position="103"/>
        <end position="123"/>
    </location>
</feature>
<organism evidence="10 11">
    <name type="scientific">Kitasatospora aureofaciens</name>
    <name type="common">Streptomyces aureofaciens</name>
    <dbReference type="NCBI Taxonomy" id="1894"/>
    <lineage>
        <taxon>Bacteria</taxon>
        <taxon>Bacillati</taxon>
        <taxon>Actinomycetota</taxon>
        <taxon>Actinomycetes</taxon>
        <taxon>Kitasatosporales</taxon>
        <taxon>Streptomycetaceae</taxon>
        <taxon>Kitasatospora</taxon>
    </lineage>
</organism>
<accession>A0A1E7MVA1</accession>
<dbReference type="Proteomes" id="UP000037395">
    <property type="component" value="Unassembled WGS sequence"/>
</dbReference>
<evidence type="ECO:0000256" key="2">
    <source>
        <dbReference type="ARBA" id="ARBA00009773"/>
    </source>
</evidence>